<gene>
    <name evidence="2" type="ordered locus">FraEuI1c_4112</name>
</gene>
<dbReference type="STRING" id="298654.FraEuI1c_4112"/>
<protein>
    <submittedName>
        <fullName evidence="2">Uncharacterized protein</fullName>
    </submittedName>
</protein>
<dbReference type="InParanoid" id="E3J994"/>
<dbReference type="Proteomes" id="UP000002484">
    <property type="component" value="Chromosome"/>
</dbReference>
<evidence type="ECO:0000313" key="2">
    <source>
        <dbReference type="EMBL" id="ADP82113.1"/>
    </source>
</evidence>
<dbReference type="AlphaFoldDB" id="E3J994"/>
<feature type="compositionally biased region" description="Basic and acidic residues" evidence="1">
    <location>
        <begin position="43"/>
        <end position="58"/>
    </location>
</feature>
<keyword evidence="3" id="KW-1185">Reference proteome</keyword>
<accession>E3J994</accession>
<name>E3J994_PSEI1</name>
<dbReference type="HOGENOM" id="CLU_2507889_0_0_11"/>
<reference evidence="2 3" key="1">
    <citation type="submission" date="2010-10" db="EMBL/GenBank/DDBJ databases">
        <title>Complete sequence of Frankia sp. EuI1c.</title>
        <authorList>
            <consortium name="US DOE Joint Genome Institute"/>
            <person name="Lucas S."/>
            <person name="Copeland A."/>
            <person name="Lapidus A."/>
            <person name="Cheng J.-F."/>
            <person name="Bruce D."/>
            <person name="Goodwin L."/>
            <person name="Pitluck S."/>
            <person name="Chertkov O."/>
            <person name="Detter J.C."/>
            <person name="Han C."/>
            <person name="Tapia R."/>
            <person name="Land M."/>
            <person name="Hauser L."/>
            <person name="Jeffries C."/>
            <person name="Kyrpides N."/>
            <person name="Ivanova N."/>
            <person name="Mikhailova N."/>
            <person name="Beauchemin N."/>
            <person name="Sen A."/>
            <person name="Sur S.A."/>
            <person name="Gtari M."/>
            <person name="Wall L."/>
            <person name="Tisa L."/>
            <person name="Woyke T."/>
        </authorList>
    </citation>
    <scope>NUCLEOTIDE SEQUENCE [LARGE SCALE GENOMIC DNA]</scope>
    <source>
        <strain evidence="3">DSM 45817 / CECT 9037 / EuI1c</strain>
    </source>
</reference>
<sequence>MPVDMAALIADLGAVPGDRAPSRYRTLPPDQTPAWFRSAAQTVDHRQAGSARREDGRTRRGSQPWPQDARWIVSAVRVPQIGRAP</sequence>
<dbReference type="EMBL" id="CP002299">
    <property type="protein sequence ID" value="ADP82113.1"/>
    <property type="molecule type" value="Genomic_DNA"/>
</dbReference>
<evidence type="ECO:0000256" key="1">
    <source>
        <dbReference type="SAM" id="MobiDB-lite"/>
    </source>
</evidence>
<proteinExistence type="predicted"/>
<feature type="region of interest" description="Disordered" evidence="1">
    <location>
        <begin position="40"/>
        <end position="68"/>
    </location>
</feature>
<dbReference type="KEGG" id="fri:FraEuI1c_4112"/>
<organism evidence="2 3">
    <name type="scientific">Pseudofrankia inefficax (strain DSM 45817 / CECT 9037 / DDB 130130 / EuI1c)</name>
    <name type="common">Frankia inefficax</name>
    <dbReference type="NCBI Taxonomy" id="298654"/>
    <lineage>
        <taxon>Bacteria</taxon>
        <taxon>Bacillati</taxon>
        <taxon>Actinomycetota</taxon>
        <taxon>Actinomycetes</taxon>
        <taxon>Frankiales</taxon>
        <taxon>Frankiaceae</taxon>
        <taxon>Pseudofrankia</taxon>
    </lineage>
</organism>
<evidence type="ECO:0000313" key="3">
    <source>
        <dbReference type="Proteomes" id="UP000002484"/>
    </source>
</evidence>